<keyword evidence="7" id="KW-1133">Transmembrane helix</keyword>
<dbReference type="Gene3D" id="6.10.340.10">
    <property type="match status" value="1"/>
</dbReference>
<organism evidence="10 11">
    <name type="scientific">Ureibacillus aquaedulcis</name>
    <dbReference type="NCBI Taxonomy" id="3058421"/>
    <lineage>
        <taxon>Bacteria</taxon>
        <taxon>Bacillati</taxon>
        <taxon>Bacillota</taxon>
        <taxon>Bacilli</taxon>
        <taxon>Bacillales</taxon>
        <taxon>Caryophanaceae</taxon>
        <taxon>Ureibacillus</taxon>
    </lineage>
</organism>
<proteinExistence type="inferred from homology"/>
<evidence type="ECO:0000256" key="7">
    <source>
        <dbReference type="SAM" id="Phobius"/>
    </source>
</evidence>
<dbReference type="PROSITE" id="PS50111">
    <property type="entry name" value="CHEMOTAXIS_TRANSDUC_2"/>
    <property type="match status" value="1"/>
</dbReference>
<keyword evidence="11" id="KW-1185">Reference proteome</keyword>
<keyword evidence="2" id="KW-1003">Cell membrane</keyword>
<evidence type="ECO:0000256" key="3">
    <source>
        <dbReference type="ARBA" id="ARBA00023136"/>
    </source>
</evidence>
<name>A0ABT8GW06_9BACL</name>
<comment type="subcellular location">
    <subcellularLocation>
        <location evidence="1">Cell membrane</location>
    </subcellularLocation>
</comment>
<feature type="transmembrane region" description="Helical" evidence="7">
    <location>
        <begin position="134"/>
        <end position="155"/>
    </location>
</feature>
<comment type="caution">
    <text evidence="10">The sequence shown here is derived from an EMBL/GenBank/DDBJ whole genome shotgun (WGS) entry which is preliminary data.</text>
</comment>
<protein>
    <submittedName>
        <fullName evidence="10">Methyl-accepting chemotaxis protein</fullName>
    </submittedName>
</protein>
<accession>A0ABT8GW06</accession>
<dbReference type="Gene3D" id="1.10.287.950">
    <property type="entry name" value="Methyl-accepting chemotaxis protein"/>
    <property type="match status" value="1"/>
</dbReference>
<dbReference type="SMART" id="SM00304">
    <property type="entry name" value="HAMP"/>
    <property type="match status" value="1"/>
</dbReference>
<sequence>MRLKRYIQVKDRLIVLTIVCILSNCIFAIFSMDYLRKMESNTEKMYSEKLLAINAIAEMETFIHMGDMNQARELQDSLVDYQFDSKMEFYIRELDAAFESGNNGEILSLSQEIENYVTSRAESQLLAHQEDISFGYKLLTGVSIAIVIIIIYLSIGATRSVNLPTRQLKKLLKQAQQGDFTQIAKYDAKDELGEVMLSYNQMASEVKELLKTVQRSAASVHEANDHLQAASEKTTKASIHISHDAYDLTSATTKSTEQLNLNTTALQEIANGVVVIAERIDFIEQNITQTVREANAGVEFVLLNNEQMHEIEQAVKKSFDMMQILVKHSKEIEQVIQMINSIAEQTNLLALNAAIEAARAGEYGKGFSVVAGEVRKLSVQSVNSTKVIEEIIKKIQDDSKQSVQFMSNALQSVQTGIDTTNQTASKFQQIVSAVNEIGPHIGEVASTINVITENTKEVAGNSLQLSEVSKENAKMIEQVSASTADQLEATQEIHDEIQKISRNIRTLTTAIKRFTV</sequence>
<evidence type="ECO:0000256" key="4">
    <source>
        <dbReference type="ARBA" id="ARBA00023224"/>
    </source>
</evidence>
<evidence type="ECO:0000313" key="11">
    <source>
        <dbReference type="Proteomes" id="UP001172743"/>
    </source>
</evidence>
<evidence type="ECO:0000259" key="9">
    <source>
        <dbReference type="PROSITE" id="PS50885"/>
    </source>
</evidence>
<dbReference type="Pfam" id="PF00015">
    <property type="entry name" value="MCPsignal"/>
    <property type="match status" value="1"/>
</dbReference>
<feature type="transmembrane region" description="Helical" evidence="7">
    <location>
        <begin position="12"/>
        <end position="35"/>
    </location>
</feature>
<dbReference type="PANTHER" id="PTHR32089:SF112">
    <property type="entry name" value="LYSOZYME-LIKE PROTEIN-RELATED"/>
    <property type="match status" value="1"/>
</dbReference>
<dbReference type="Pfam" id="PF12729">
    <property type="entry name" value="4HB_MCP_1"/>
    <property type="match status" value="1"/>
</dbReference>
<keyword evidence="3 7" id="KW-0472">Membrane</keyword>
<evidence type="ECO:0000259" key="8">
    <source>
        <dbReference type="PROSITE" id="PS50111"/>
    </source>
</evidence>
<gene>
    <name evidence="10" type="ORF">QYB95_18790</name>
</gene>
<evidence type="ECO:0000313" key="10">
    <source>
        <dbReference type="EMBL" id="MDN4495591.1"/>
    </source>
</evidence>
<keyword evidence="4 6" id="KW-0807">Transducer</keyword>
<feature type="domain" description="HAMP" evidence="9">
    <location>
        <begin position="159"/>
        <end position="211"/>
    </location>
</feature>
<evidence type="ECO:0000256" key="5">
    <source>
        <dbReference type="ARBA" id="ARBA00029447"/>
    </source>
</evidence>
<dbReference type="RefSeq" id="WP_301139901.1">
    <property type="nucleotide sequence ID" value="NZ_JAUHTQ010000026.1"/>
</dbReference>
<dbReference type="InterPro" id="IPR004089">
    <property type="entry name" value="MCPsignal_dom"/>
</dbReference>
<comment type="similarity">
    <text evidence="5">Belongs to the methyl-accepting chemotaxis (MCP) protein family.</text>
</comment>
<dbReference type="Proteomes" id="UP001172743">
    <property type="component" value="Unassembled WGS sequence"/>
</dbReference>
<dbReference type="PROSITE" id="PS50885">
    <property type="entry name" value="HAMP"/>
    <property type="match status" value="1"/>
</dbReference>
<evidence type="ECO:0000256" key="6">
    <source>
        <dbReference type="PROSITE-ProRule" id="PRU00284"/>
    </source>
</evidence>
<dbReference type="PANTHER" id="PTHR32089">
    <property type="entry name" value="METHYL-ACCEPTING CHEMOTAXIS PROTEIN MCPB"/>
    <property type="match status" value="1"/>
</dbReference>
<dbReference type="SMART" id="SM00283">
    <property type="entry name" value="MA"/>
    <property type="match status" value="1"/>
</dbReference>
<dbReference type="EMBL" id="JAUHTQ010000026">
    <property type="protein sequence ID" value="MDN4495591.1"/>
    <property type="molecule type" value="Genomic_DNA"/>
</dbReference>
<dbReference type="InterPro" id="IPR003660">
    <property type="entry name" value="HAMP_dom"/>
</dbReference>
<evidence type="ECO:0000256" key="2">
    <source>
        <dbReference type="ARBA" id="ARBA00022475"/>
    </source>
</evidence>
<dbReference type="SUPFAM" id="SSF58104">
    <property type="entry name" value="Methyl-accepting chemotaxis protein (MCP) signaling domain"/>
    <property type="match status" value="1"/>
</dbReference>
<dbReference type="Pfam" id="PF00672">
    <property type="entry name" value="HAMP"/>
    <property type="match status" value="1"/>
</dbReference>
<keyword evidence="7" id="KW-0812">Transmembrane</keyword>
<reference evidence="10" key="1">
    <citation type="submission" date="2023-07" db="EMBL/GenBank/DDBJ databases">
        <title>Ureibacillus sp. isolated from freshwater well.</title>
        <authorList>
            <person name="Kirdat K."/>
            <person name="Bhatt A."/>
            <person name="Teware R."/>
            <person name="Bhavsar Y."/>
            <person name="Yadav A."/>
        </authorList>
    </citation>
    <scope>NUCLEOTIDE SEQUENCE</scope>
    <source>
        <strain evidence="10">BA0131</strain>
    </source>
</reference>
<feature type="domain" description="Methyl-accepting transducer" evidence="8">
    <location>
        <begin position="230"/>
        <end position="487"/>
    </location>
</feature>
<evidence type="ECO:0000256" key="1">
    <source>
        <dbReference type="ARBA" id="ARBA00004236"/>
    </source>
</evidence>
<dbReference type="InterPro" id="IPR024478">
    <property type="entry name" value="HlyB_4HB_MCP"/>
</dbReference>
<dbReference type="CDD" id="cd06225">
    <property type="entry name" value="HAMP"/>
    <property type="match status" value="1"/>
</dbReference>